<dbReference type="InterPro" id="IPR029151">
    <property type="entry name" value="Sensor-like_sf"/>
</dbReference>
<dbReference type="SUPFAM" id="SSF103190">
    <property type="entry name" value="Sensory domain-like"/>
    <property type="match status" value="1"/>
</dbReference>
<sequence length="680" mass="75057">MTIKRKIVIATLISILLSTTAVGALIFKSYNDEIRTYGQEQLKISNENFNRLMQGDVAMMASTTDALMNNPHIAELYRQRDREALYAATAPLFQQLRERYRITHWYFHTPEPEKKAFLRVHQKETFDDEIKRVTYLKAIETKKMSAGLELGKTAFALRVVSPYHQQGQLIGYMELGEEIDHFLSILKEQTGYEYGMLIQKRFLDANEWEKVRKNHGLANNWDDQPDLVLVDKTCDAPAVFRYSGIVDELPDDGQVLEDVKQEGAVFTKAIFPIFDAGHRKVGAVVVSRDMTAAYVEMQKKMALQIGVVLLINMAVIYILTRLIYRPIVDLAALAKELAAGNLNALTKDSAHSHDEIGELKSAIAVNVDDMRNLITHIREKSSKVEELSRHLNSAFREISDVSEEVSQSTQALAAGASTQAEEALAARDVAAQMIAFSQVVDRERQSLVEIVGQTATLTEDGNAKIRDAVAKMQLIADTNALTVEQIKALEQRSQEIGAIVDMITAIAAQTNMLALNAAIEAARAGELGRGFGVVAEEVNKLAGESGNAARQIAERIGGIQTLIRHITENIHTGADRIVDGVRVANLAGQGFQQIAQSVGQFLSEVDKLNRATEELVNKSQTVMTVIQHVAAVTEESKKATENISAATEEQTATMQDISATSQKMAGMAMELGEVVGKFRV</sequence>
<dbReference type="PANTHER" id="PTHR32089">
    <property type="entry name" value="METHYL-ACCEPTING CHEMOTAXIS PROTEIN MCPB"/>
    <property type="match status" value="1"/>
</dbReference>
<dbReference type="CDD" id="cd11386">
    <property type="entry name" value="MCP_signal"/>
    <property type="match status" value="1"/>
</dbReference>
<dbReference type="PROSITE" id="PS50111">
    <property type="entry name" value="CHEMOTAXIS_TRANSDUC_2"/>
    <property type="match status" value="1"/>
</dbReference>
<dbReference type="AlphaFoldDB" id="A0A845L1I7"/>
<reference evidence="6 7" key="1">
    <citation type="submission" date="2020-01" db="EMBL/GenBank/DDBJ databases">
        <title>Whole-genome sequence of Heliobacterium undosum DSM 13378.</title>
        <authorList>
            <person name="Kyndt J.A."/>
            <person name="Meyer T.E."/>
        </authorList>
    </citation>
    <scope>NUCLEOTIDE SEQUENCE [LARGE SCALE GENOMIC DNA]</scope>
    <source>
        <strain evidence="6 7">DSM 13378</strain>
    </source>
</reference>
<name>A0A845L1I7_9FIRM</name>
<dbReference type="PANTHER" id="PTHR32089:SF112">
    <property type="entry name" value="LYSOZYME-LIKE PROTEIN-RELATED"/>
    <property type="match status" value="1"/>
</dbReference>
<dbReference type="Pfam" id="PF00015">
    <property type="entry name" value="MCPsignal"/>
    <property type="match status" value="1"/>
</dbReference>
<dbReference type="OrthoDB" id="9804712at2"/>
<feature type="domain" description="Methyl-accepting transducer" evidence="4">
    <location>
        <begin position="394"/>
        <end position="630"/>
    </location>
</feature>
<dbReference type="Gene3D" id="1.10.287.950">
    <property type="entry name" value="Methyl-accepting chemotaxis protein"/>
    <property type="match status" value="1"/>
</dbReference>
<dbReference type="SUPFAM" id="SSF58104">
    <property type="entry name" value="Methyl-accepting chemotaxis protein (MCP) signaling domain"/>
    <property type="match status" value="1"/>
</dbReference>
<evidence type="ECO:0008006" key="8">
    <source>
        <dbReference type="Google" id="ProtNLM"/>
    </source>
</evidence>
<dbReference type="GO" id="GO:0016020">
    <property type="term" value="C:membrane"/>
    <property type="evidence" value="ECO:0007669"/>
    <property type="project" value="InterPro"/>
</dbReference>
<dbReference type="Proteomes" id="UP000463470">
    <property type="component" value="Unassembled WGS sequence"/>
</dbReference>
<dbReference type="InterPro" id="IPR029150">
    <property type="entry name" value="dCache_3"/>
</dbReference>
<evidence type="ECO:0000259" key="4">
    <source>
        <dbReference type="PROSITE" id="PS50111"/>
    </source>
</evidence>
<proteinExistence type="inferred from homology"/>
<evidence type="ECO:0000313" key="6">
    <source>
        <dbReference type="EMBL" id="MZP30422.1"/>
    </source>
</evidence>
<keyword evidence="7" id="KW-1185">Reference proteome</keyword>
<evidence type="ECO:0000256" key="2">
    <source>
        <dbReference type="ARBA" id="ARBA00029447"/>
    </source>
</evidence>
<keyword evidence="1 3" id="KW-0807">Transducer</keyword>
<comment type="caution">
    <text evidence="6">The sequence shown here is derived from an EMBL/GenBank/DDBJ whole genome shotgun (WGS) entry which is preliminary data.</text>
</comment>
<dbReference type="RefSeq" id="WP_161258943.1">
    <property type="nucleotide sequence ID" value="NZ_WXEY01000013.1"/>
</dbReference>
<accession>A0A845L1I7</accession>
<dbReference type="SMART" id="SM00283">
    <property type="entry name" value="MA"/>
    <property type="match status" value="1"/>
</dbReference>
<evidence type="ECO:0000313" key="7">
    <source>
        <dbReference type="Proteomes" id="UP000463470"/>
    </source>
</evidence>
<dbReference type="EMBL" id="WXEY01000013">
    <property type="protein sequence ID" value="MZP30422.1"/>
    <property type="molecule type" value="Genomic_DNA"/>
</dbReference>
<evidence type="ECO:0000256" key="3">
    <source>
        <dbReference type="PROSITE-ProRule" id="PRU00284"/>
    </source>
</evidence>
<dbReference type="PROSITE" id="PS50885">
    <property type="entry name" value="HAMP"/>
    <property type="match status" value="1"/>
</dbReference>
<evidence type="ECO:0000259" key="5">
    <source>
        <dbReference type="PROSITE" id="PS50885"/>
    </source>
</evidence>
<gene>
    <name evidence="6" type="ORF">GTO91_11930</name>
</gene>
<dbReference type="GO" id="GO:0007165">
    <property type="term" value="P:signal transduction"/>
    <property type="evidence" value="ECO:0007669"/>
    <property type="project" value="UniProtKB-KW"/>
</dbReference>
<comment type="similarity">
    <text evidence="2">Belongs to the methyl-accepting chemotaxis (MCP) protein family.</text>
</comment>
<dbReference type="Pfam" id="PF14827">
    <property type="entry name" value="dCache_3"/>
    <property type="match status" value="1"/>
</dbReference>
<organism evidence="6 7">
    <name type="scientific">Heliomicrobium undosum</name>
    <dbReference type="NCBI Taxonomy" id="121734"/>
    <lineage>
        <taxon>Bacteria</taxon>
        <taxon>Bacillati</taxon>
        <taxon>Bacillota</taxon>
        <taxon>Clostridia</taxon>
        <taxon>Eubacteriales</taxon>
        <taxon>Heliobacteriaceae</taxon>
        <taxon>Heliomicrobium</taxon>
    </lineage>
</organism>
<dbReference type="InterPro" id="IPR004089">
    <property type="entry name" value="MCPsignal_dom"/>
</dbReference>
<protein>
    <recommendedName>
        <fullName evidence="8">Methyl-accepting chemotaxis protein</fullName>
    </recommendedName>
</protein>
<feature type="domain" description="HAMP" evidence="5">
    <location>
        <begin position="321"/>
        <end position="375"/>
    </location>
</feature>
<dbReference type="InterPro" id="IPR003660">
    <property type="entry name" value="HAMP_dom"/>
</dbReference>
<evidence type="ECO:0000256" key="1">
    <source>
        <dbReference type="ARBA" id="ARBA00023224"/>
    </source>
</evidence>